<evidence type="ECO:0000256" key="1">
    <source>
        <dbReference type="SAM" id="MobiDB-lite"/>
    </source>
</evidence>
<accession>A0AAD4MMF6</accession>
<evidence type="ECO:0000313" key="3">
    <source>
        <dbReference type="EMBL" id="KAI1695525.1"/>
    </source>
</evidence>
<dbReference type="AlphaFoldDB" id="A0AAD4MMF6"/>
<name>A0AAD4MMF6_9BILA</name>
<gene>
    <name evidence="3" type="ORF">DdX_19542</name>
</gene>
<keyword evidence="4" id="KW-1185">Reference proteome</keyword>
<organism evidence="3 4">
    <name type="scientific">Ditylenchus destructor</name>
    <dbReference type="NCBI Taxonomy" id="166010"/>
    <lineage>
        <taxon>Eukaryota</taxon>
        <taxon>Metazoa</taxon>
        <taxon>Ecdysozoa</taxon>
        <taxon>Nematoda</taxon>
        <taxon>Chromadorea</taxon>
        <taxon>Rhabditida</taxon>
        <taxon>Tylenchina</taxon>
        <taxon>Tylenchomorpha</taxon>
        <taxon>Sphaerularioidea</taxon>
        <taxon>Anguinidae</taxon>
        <taxon>Anguininae</taxon>
        <taxon>Ditylenchus</taxon>
    </lineage>
</organism>
<evidence type="ECO:0000313" key="4">
    <source>
        <dbReference type="Proteomes" id="UP001201812"/>
    </source>
</evidence>
<sequence>MNFGCALNIAVFYIYIFFYISIIAFSTSESISATSESRTSSQANRLLQTKASEVGMPEVVSIRAKRKIGKNGFRGDKAGSGYQGFNRLGHGSGSTDSEEDPPESNNKQRSNATTEKPGGNGNETIEDRLISPIKQMGAWLAGSQSLDPERVYHTWQWSFAA</sequence>
<keyword evidence="2" id="KW-0472">Membrane</keyword>
<dbReference type="EMBL" id="JAKKPZ010000396">
    <property type="protein sequence ID" value="KAI1695525.1"/>
    <property type="molecule type" value="Genomic_DNA"/>
</dbReference>
<reference evidence="3" key="1">
    <citation type="submission" date="2022-01" db="EMBL/GenBank/DDBJ databases">
        <title>Genome Sequence Resource for Two Populations of Ditylenchus destructor, the Migratory Endoparasitic Phytonematode.</title>
        <authorList>
            <person name="Zhang H."/>
            <person name="Lin R."/>
            <person name="Xie B."/>
        </authorList>
    </citation>
    <scope>NUCLEOTIDE SEQUENCE</scope>
    <source>
        <strain evidence="3">BazhouSP</strain>
    </source>
</reference>
<protein>
    <submittedName>
        <fullName evidence="3">Uncharacterized protein</fullName>
    </submittedName>
</protein>
<comment type="caution">
    <text evidence="3">The sequence shown here is derived from an EMBL/GenBank/DDBJ whole genome shotgun (WGS) entry which is preliminary data.</text>
</comment>
<dbReference type="Proteomes" id="UP001201812">
    <property type="component" value="Unassembled WGS sequence"/>
</dbReference>
<evidence type="ECO:0000256" key="2">
    <source>
        <dbReference type="SAM" id="Phobius"/>
    </source>
</evidence>
<feature type="compositionally biased region" description="Polar residues" evidence="1">
    <location>
        <begin position="103"/>
        <end position="114"/>
    </location>
</feature>
<feature type="transmembrane region" description="Helical" evidence="2">
    <location>
        <begin position="6"/>
        <end position="25"/>
    </location>
</feature>
<keyword evidence="2" id="KW-0812">Transmembrane</keyword>
<proteinExistence type="predicted"/>
<feature type="region of interest" description="Disordered" evidence="1">
    <location>
        <begin position="70"/>
        <end position="129"/>
    </location>
</feature>
<keyword evidence="2" id="KW-1133">Transmembrane helix</keyword>